<reference evidence="1" key="1">
    <citation type="submission" date="2021-08" db="EMBL/GenBank/DDBJ databases">
        <title>The first chromosome-level gecko genome reveals the dynamic sex chromosomes of Neotropical dwarf geckos (Sphaerodactylidae: Sphaerodactylus).</title>
        <authorList>
            <person name="Pinto B.J."/>
            <person name="Keating S.E."/>
            <person name="Gamble T."/>
        </authorList>
    </citation>
    <scope>NUCLEOTIDE SEQUENCE</scope>
    <source>
        <strain evidence="1">TG3544</strain>
    </source>
</reference>
<evidence type="ECO:0000313" key="2">
    <source>
        <dbReference type="Proteomes" id="UP000827872"/>
    </source>
</evidence>
<name>A0ACB8EER1_9SAUR</name>
<sequence length="136" mass="15487">MGSGLIPLEILLVLMGAPLVPGTERRPQAPAPHFLYQMKSECRFANGTAGEVRLLVRHIYNRQEFVRFDSRRGTFEAVTELGEPDAAYLNGQKELLEYRRAQVDDFCRYNWGVLGGFFDGRKKDNKPYISDLFSIA</sequence>
<comment type="caution">
    <text evidence="1">The sequence shown here is derived from an EMBL/GenBank/DDBJ whole genome shotgun (WGS) entry which is preliminary data.</text>
</comment>
<evidence type="ECO:0000313" key="1">
    <source>
        <dbReference type="EMBL" id="KAH7991094.1"/>
    </source>
</evidence>
<protein>
    <submittedName>
        <fullName evidence="1">Uncharacterized protein</fullName>
    </submittedName>
</protein>
<accession>A0ACB8EER1</accession>
<keyword evidence="2" id="KW-1185">Reference proteome</keyword>
<dbReference type="EMBL" id="CM037616">
    <property type="protein sequence ID" value="KAH7991094.1"/>
    <property type="molecule type" value="Genomic_DNA"/>
</dbReference>
<dbReference type="Proteomes" id="UP000827872">
    <property type="component" value="Linkage Group LG03"/>
</dbReference>
<organism evidence="1 2">
    <name type="scientific">Sphaerodactylus townsendi</name>
    <dbReference type="NCBI Taxonomy" id="933632"/>
    <lineage>
        <taxon>Eukaryota</taxon>
        <taxon>Metazoa</taxon>
        <taxon>Chordata</taxon>
        <taxon>Craniata</taxon>
        <taxon>Vertebrata</taxon>
        <taxon>Euteleostomi</taxon>
        <taxon>Lepidosauria</taxon>
        <taxon>Squamata</taxon>
        <taxon>Bifurcata</taxon>
        <taxon>Gekkota</taxon>
        <taxon>Sphaerodactylidae</taxon>
        <taxon>Sphaerodactylus</taxon>
    </lineage>
</organism>
<gene>
    <name evidence="1" type="ORF">K3G42_001050</name>
</gene>
<proteinExistence type="predicted"/>